<organism evidence="2 3">
    <name type="scientific">Nocardia panacis</name>
    <dbReference type="NCBI Taxonomy" id="2340916"/>
    <lineage>
        <taxon>Bacteria</taxon>
        <taxon>Bacillati</taxon>
        <taxon>Actinomycetota</taxon>
        <taxon>Actinomycetes</taxon>
        <taxon>Mycobacteriales</taxon>
        <taxon>Nocardiaceae</taxon>
        <taxon>Nocardia</taxon>
    </lineage>
</organism>
<sequence>MAPSFPAITIRHGEYHSAGESLAAVKDNAVDVHTALVQSLIGCEGMAGTDKTGTDWAKAYDDATGIALEASAKLASAFGRTSSLLTVGAYNHAAGEAASNPQAGAPPTPPTPAFEPSLALFHPPASGASGPEPFGWGLIKTVSDLAWPDGHQDQLRAAKTVWHSAATALVEATGPIPTAVTLLENQQSPEIPSAVRTCNEMGVNADQLATAYRTIGDGCEQFAQHLDDAHSEILAELREMLIETAALEGVIQVGAFFTGGLSELGNAGVIARIGIYATRIGRIITELGTKVLTVSRRIASLTTTTLKTMTSKLGRWLEQAVAKIWRGSETGLQLFSRSATRTNIDVLTSGDHIPMTEETILALARKAGVDLSGIDLHIVKDMEEARYLDFQDACGVTPSEMGGRQIRFGPAAFTDEETLVATLAHEAKHVQQLRDQVRLGSDTIRGLEDEAYAAETPALARYRGEHQ</sequence>
<reference evidence="2 3" key="1">
    <citation type="submission" date="2018-09" db="EMBL/GenBank/DDBJ databases">
        <title>YIM PH21274 draft genome.</title>
        <authorList>
            <person name="Miao C."/>
        </authorList>
    </citation>
    <scope>NUCLEOTIDE SEQUENCE [LARGE SCALE GENOMIC DNA]</scope>
    <source>
        <strain evidence="2 3">YIM PH 21724</strain>
    </source>
</reference>
<dbReference type="Proteomes" id="UP000266677">
    <property type="component" value="Unassembled WGS sequence"/>
</dbReference>
<dbReference type="EMBL" id="QZFU01000015">
    <property type="protein sequence ID" value="RJO77661.1"/>
    <property type="molecule type" value="Genomic_DNA"/>
</dbReference>
<name>A0A3A4L565_9NOCA</name>
<dbReference type="InterPro" id="IPR057746">
    <property type="entry name" value="CpnT-like_N"/>
</dbReference>
<dbReference type="AlphaFoldDB" id="A0A3A4L565"/>
<dbReference type="OrthoDB" id="4504727at2"/>
<protein>
    <recommendedName>
        <fullName evidence="1">Outer membrane channel protein CpnT-like N-terminal domain-containing protein</fullName>
    </recommendedName>
</protein>
<keyword evidence="3" id="KW-1185">Reference proteome</keyword>
<feature type="domain" description="Outer membrane channel protein CpnT-like N-terminal" evidence="1">
    <location>
        <begin position="131"/>
        <end position="257"/>
    </location>
</feature>
<gene>
    <name evidence="2" type="ORF">D5S18_07970</name>
</gene>
<dbReference type="RefSeq" id="WP_120039186.1">
    <property type="nucleotide sequence ID" value="NZ_QZFU01000015.1"/>
</dbReference>
<evidence type="ECO:0000313" key="2">
    <source>
        <dbReference type="EMBL" id="RJO77661.1"/>
    </source>
</evidence>
<comment type="caution">
    <text evidence="2">The sequence shown here is derived from an EMBL/GenBank/DDBJ whole genome shotgun (WGS) entry which is preliminary data.</text>
</comment>
<evidence type="ECO:0000259" key="1">
    <source>
        <dbReference type="Pfam" id="PF25547"/>
    </source>
</evidence>
<accession>A0A3A4L565</accession>
<evidence type="ECO:0000313" key="3">
    <source>
        <dbReference type="Proteomes" id="UP000266677"/>
    </source>
</evidence>
<dbReference type="Pfam" id="PF25547">
    <property type="entry name" value="WXG100_2"/>
    <property type="match status" value="1"/>
</dbReference>
<proteinExistence type="predicted"/>